<evidence type="ECO:0000256" key="1">
    <source>
        <dbReference type="SAM" id="MobiDB-lite"/>
    </source>
</evidence>
<proteinExistence type="predicted"/>
<evidence type="ECO:0000313" key="3">
    <source>
        <dbReference type="EMBL" id="RCW46264.1"/>
    </source>
</evidence>
<evidence type="ECO:0000313" key="4">
    <source>
        <dbReference type="Proteomes" id="UP000253495"/>
    </source>
</evidence>
<dbReference type="Proteomes" id="UP000253495">
    <property type="component" value="Unassembled WGS sequence"/>
</dbReference>
<feature type="transmembrane region" description="Helical" evidence="2">
    <location>
        <begin position="90"/>
        <end position="106"/>
    </location>
</feature>
<protein>
    <submittedName>
        <fullName evidence="3">Uncharacterized protein</fullName>
    </submittedName>
</protein>
<gene>
    <name evidence="3" type="ORF">DFQ14_102567</name>
</gene>
<keyword evidence="2" id="KW-0812">Transmembrane</keyword>
<reference evidence="3 4" key="1">
    <citation type="submission" date="2018-07" db="EMBL/GenBank/DDBJ databases">
        <title>Genomic Encyclopedia of Type Strains, Phase III (KMG-III): the genomes of soil and plant-associated and newly described type strains.</title>
        <authorList>
            <person name="Whitman W."/>
        </authorList>
    </citation>
    <scope>NUCLEOTIDE SEQUENCE [LARGE SCALE GENOMIC DNA]</scope>
    <source>
        <strain evidence="3 4">CECT 8575</strain>
    </source>
</reference>
<sequence length="217" mass="23829">MSRTERKQERRRERGDRRKPPIRWHRTIPRDALLDMAEDDNEERRDASNQSEQQEQSEQDDQSGQEDRPEQQGRWEVYGRGVRTALRNNATAYGFSISITAAYGLVTGSNGTATAWETMAFALGAAVAFVLVGLVFIVRFREGSLGEGGQVETMSGAIDLMSVIAAVAVAFGLSRIPGFFGWPLTALGTVITYLMVGGLDVLLARSAASRTSVGREQ</sequence>
<name>A0A368VVY0_9ACTN</name>
<feature type="compositionally biased region" description="Basic and acidic residues" evidence="1">
    <location>
        <begin position="1"/>
        <end position="19"/>
    </location>
</feature>
<organism evidence="3 4">
    <name type="scientific">Halopolyspora algeriensis</name>
    <dbReference type="NCBI Taxonomy" id="1500506"/>
    <lineage>
        <taxon>Bacteria</taxon>
        <taxon>Bacillati</taxon>
        <taxon>Actinomycetota</taxon>
        <taxon>Actinomycetes</taxon>
        <taxon>Actinomycetes incertae sedis</taxon>
        <taxon>Halopolyspora</taxon>
    </lineage>
</organism>
<comment type="caution">
    <text evidence="3">The sequence shown here is derived from an EMBL/GenBank/DDBJ whole genome shotgun (WGS) entry which is preliminary data.</text>
</comment>
<feature type="transmembrane region" description="Helical" evidence="2">
    <location>
        <begin position="182"/>
        <end position="203"/>
    </location>
</feature>
<keyword evidence="2" id="KW-1133">Transmembrane helix</keyword>
<dbReference type="EMBL" id="QPJC01000002">
    <property type="protein sequence ID" value="RCW46264.1"/>
    <property type="molecule type" value="Genomic_DNA"/>
</dbReference>
<feature type="transmembrane region" description="Helical" evidence="2">
    <location>
        <begin position="158"/>
        <end position="176"/>
    </location>
</feature>
<feature type="compositionally biased region" description="Acidic residues" evidence="1">
    <location>
        <begin position="55"/>
        <end position="64"/>
    </location>
</feature>
<feature type="region of interest" description="Disordered" evidence="1">
    <location>
        <begin position="1"/>
        <end position="76"/>
    </location>
</feature>
<dbReference type="AlphaFoldDB" id="A0A368VVY0"/>
<keyword evidence="2" id="KW-0472">Membrane</keyword>
<accession>A0A368VVY0</accession>
<feature type="transmembrane region" description="Helical" evidence="2">
    <location>
        <begin position="118"/>
        <end position="138"/>
    </location>
</feature>
<evidence type="ECO:0000256" key="2">
    <source>
        <dbReference type="SAM" id="Phobius"/>
    </source>
</evidence>
<keyword evidence="4" id="KW-1185">Reference proteome</keyword>